<dbReference type="OrthoDB" id="234267at2"/>
<comment type="subcellular location">
    <subcellularLocation>
        <location evidence="1">Cell membrane</location>
        <topology evidence="1">Multi-pass membrane protein</topology>
    </subcellularLocation>
</comment>
<keyword evidence="2" id="KW-1003">Cell membrane</keyword>
<keyword evidence="11" id="KW-1185">Reference proteome</keyword>
<dbReference type="InterPro" id="IPR003856">
    <property type="entry name" value="LPS_length_determ_N"/>
</dbReference>
<dbReference type="Pfam" id="PF02706">
    <property type="entry name" value="Wzz"/>
    <property type="match status" value="1"/>
</dbReference>
<dbReference type="KEGG" id="llh:I41_31260"/>
<feature type="coiled-coil region" evidence="6">
    <location>
        <begin position="178"/>
        <end position="243"/>
    </location>
</feature>
<reference evidence="10 11" key="1">
    <citation type="submission" date="2019-02" db="EMBL/GenBank/DDBJ databases">
        <title>Deep-cultivation of Planctomycetes and their phenomic and genomic characterization uncovers novel biology.</title>
        <authorList>
            <person name="Wiegand S."/>
            <person name="Jogler M."/>
            <person name="Boedeker C."/>
            <person name="Pinto D."/>
            <person name="Vollmers J."/>
            <person name="Rivas-Marin E."/>
            <person name="Kohn T."/>
            <person name="Peeters S.H."/>
            <person name="Heuer A."/>
            <person name="Rast P."/>
            <person name="Oberbeckmann S."/>
            <person name="Bunk B."/>
            <person name="Jeske O."/>
            <person name="Meyerdierks A."/>
            <person name="Storesund J.E."/>
            <person name="Kallscheuer N."/>
            <person name="Luecker S."/>
            <person name="Lage O.M."/>
            <person name="Pohl T."/>
            <person name="Merkel B.J."/>
            <person name="Hornburger P."/>
            <person name="Mueller R.-W."/>
            <person name="Bruemmer F."/>
            <person name="Labrenz M."/>
            <person name="Spormann A.M."/>
            <person name="Op den Camp H."/>
            <person name="Overmann J."/>
            <person name="Amann R."/>
            <person name="Jetten M.S.M."/>
            <person name="Mascher T."/>
            <person name="Medema M.H."/>
            <person name="Devos D.P."/>
            <person name="Kaster A.-K."/>
            <person name="Ovreas L."/>
            <person name="Rohde M."/>
            <person name="Galperin M.Y."/>
            <person name="Jogler C."/>
        </authorList>
    </citation>
    <scope>NUCLEOTIDE SEQUENCE [LARGE SCALE GENOMIC DNA]</scope>
    <source>
        <strain evidence="10 11">I41</strain>
    </source>
</reference>
<dbReference type="RefSeq" id="WP_145433667.1">
    <property type="nucleotide sequence ID" value="NZ_CP036339.1"/>
</dbReference>
<evidence type="ECO:0000256" key="6">
    <source>
        <dbReference type="SAM" id="Coils"/>
    </source>
</evidence>
<feature type="domain" description="Polysaccharide chain length determinant N-terminal" evidence="9">
    <location>
        <begin position="13"/>
        <end position="93"/>
    </location>
</feature>
<evidence type="ECO:0000256" key="8">
    <source>
        <dbReference type="SAM" id="Phobius"/>
    </source>
</evidence>
<sequence>MNSAPFPSLTPHELVQLLLQKRKLLIVPAIVGGLLAAAYSLITPRYWEASQGLVVRQETAGAKGPTPGKFADLYEMRTLQETILEVAKSKQVVVGTLKAVDQKLNGVASEPDAEAIEKFRERLKMLPPHGGEFGKTEVFYFYVKDPNRERAIELVGELCRQLDAALKELRTERAQSLVAELQQQVNLAADMNAEQTAKLAALEKEVGPDLGELRMLHTSSSGQSDLRTEVVQLEADLRKFQTQVRESGELLKLLQASQQDAQQLIATPNSLLTSQPALRQLKDGLIKSQISTARLEGTRSAEHPQVKAAVESEKQIRNDLHRELDAAIQGAQVEQQLAAQRVEATEARLNNLQSRLANLAQQRAEYANRVAAVENSRASLNQARQNLSTAKAAEAAAQGASLVTKIGQPETGPYPVGPGRTLITAAGAVAGFMLGVGLIFFSVGAPVAGARQDVIGVRPAASPGDVQMTRKPEFSKLEPAKRRFAPAPVAERSGAGPTEQLAAASTTAQTWDVEVRPTIERRAEAASAGLAAASKSLMAVGNRPAVAVGAVDAAASTSTVGQRKPSLPIPPGALPTTAGSLPPVGFATATAPISLQEAILAAKQSAS</sequence>
<evidence type="ECO:0000313" key="11">
    <source>
        <dbReference type="Proteomes" id="UP000317909"/>
    </source>
</evidence>
<evidence type="ECO:0000256" key="1">
    <source>
        <dbReference type="ARBA" id="ARBA00004651"/>
    </source>
</evidence>
<dbReference type="AlphaFoldDB" id="A0A517TZY6"/>
<proteinExistence type="predicted"/>
<evidence type="ECO:0000259" key="9">
    <source>
        <dbReference type="Pfam" id="PF02706"/>
    </source>
</evidence>
<keyword evidence="5 8" id="KW-0472">Membrane</keyword>
<evidence type="ECO:0000256" key="4">
    <source>
        <dbReference type="ARBA" id="ARBA00022989"/>
    </source>
</evidence>
<evidence type="ECO:0000256" key="2">
    <source>
        <dbReference type="ARBA" id="ARBA00022475"/>
    </source>
</evidence>
<evidence type="ECO:0000256" key="5">
    <source>
        <dbReference type="ARBA" id="ARBA00023136"/>
    </source>
</evidence>
<evidence type="ECO:0000313" key="10">
    <source>
        <dbReference type="EMBL" id="QDT73934.1"/>
    </source>
</evidence>
<evidence type="ECO:0000256" key="3">
    <source>
        <dbReference type="ARBA" id="ARBA00022692"/>
    </source>
</evidence>
<dbReference type="GO" id="GO:0005886">
    <property type="term" value="C:plasma membrane"/>
    <property type="evidence" value="ECO:0007669"/>
    <property type="project" value="UniProtKB-SubCell"/>
</dbReference>
<dbReference type="PANTHER" id="PTHR32309:SF31">
    <property type="entry name" value="CAPSULAR EXOPOLYSACCHARIDE FAMILY"/>
    <property type="match status" value="1"/>
</dbReference>
<feature type="region of interest" description="Disordered" evidence="7">
    <location>
        <begin position="481"/>
        <end position="509"/>
    </location>
</feature>
<evidence type="ECO:0000256" key="7">
    <source>
        <dbReference type="SAM" id="MobiDB-lite"/>
    </source>
</evidence>
<feature type="transmembrane region" description="Helical" evidence="8">
    <location>
        <begin position="422"/>
        <end position="443"/>
    </location>
</feature>
<organism evidence="10 11">
    <name type="scientific">Lacipirellula limnantheis</name>
    <dbReference type="NCBI Taxonomy" id="2528024"/>
    <lineage>
        <taxon>Bacteria</taxon>
        <taxon>Pseudomonadati</taxon>
        <taxon>Planctomycetota</taxon>
        <taxon>Planctomycetia</taxon>
        <taxon>Pirellulales</taxon>
        <taxon>Lacipirellulaceae</taxon>
        <taxon>Lacipirellula</taxon>
    </lineage>
</organism>
<keyword evidence="6" id="KW-0175">Coiled coil</keyword>
<protein>
    <submittedName>
        <fullName evidence="10">Chromosome partition protein Smc</fullName>
    </submittedName>
</protein>
<gene>
    <name evidence="10" type="primary">smc_7</name>
    <name evidence="10" type="ORF">I41_31260</name>
</gene>
<keyword evidence="3 8" id="KW-0812">Transmembrane</keyword>
<keyword evidence="4 8" id="KW-1133">Transmembrane helix</keyword>
<dbReference type="EMBL" id="CP036339">
    <property type="protein sequence ID" value="QDT73934.1"/>
    <property type="molecule type" value="Genomic_DNA"/>
</dbReference>
<name>A0A517TZY6_9BACT</name>
<accession>A0A517TZY6</accession>
<dbReference type="PANTHER" id="PTHR32309">
    <property type="entry name" value="TYROSINE-PROTEIN KINASE"/>
    <property type="match status" value="1"/>
</dbReference>
<dbReference type="Proteomes" id="UP000317909">
    <property type="component" value="Chromosome"/>
</dbReference>
<dbReference type="InterPro" id="IPR050445">
    <property type="entry name" value="Bact_polysacc_biosynth/exp"/>
</dbReference>
<feature type="coiled-coil region" evidence="6">
    <location>
        <begin position="335"/>
        <end position="393"/>
    </location>
</feature>